<evidence type="ECO:0000256" key="1">
    <source>
        <dbReference type="SAM" id="MobiDB-lite"/>
    </source>
</evidence>
<evidence type="ECO:0000313" key="4">
    <source>
        <dbReference type="Proteomes" id="UP001187682"/>
    </source>
</evidence>
<gene>
    <name evidence="3" type="ORF">DNG_04736</name>
</gene>
<evidence type="ECO:0000313" key="3">
    <source>
        <dbReference type="EMBL" id="SPO02063.1"/>
    </source>
</evidence>
<organism evidence="3 4">
    <name type="scientific">Cephalotrichum gorgonifer</name>
    <dbReference type="NCBI Taxonomy" id="2041049"/>
    <lineage>
        <taxon>Eukaryota</taxon>
        <taxon>Fungi</taxon>
        <taxon>Dikarya</taxon>
        <taxon>Ascomycota</taxon>
        <taxon>Pezizomycotina</taxon>
        <taxon>Sordariomycetes</taxon>
        <taxon>Hypocreomycetidae</taxon>
        <taxon>Microascales</taxon>
        <taxon>Microascaceae</taxon>
        <taxon>Cephalotrichum</taxon>
    </lineage>
</organism>
<feature type="region of interest" description="Disordered" evidence="1">
    <location>
        <begin position="168"/>
        <end position="207"/>
    </location>
</feature>
<keyword evidence="4" id="KW-1185">Reference proteome</keyword>
<sequence length="466" mass="48736">MDKEGDDNVNNDGNFPSSVENVQMPNFANVVRQNLGIGSGDWDHGDELVLTTYVTVTEDPAEASMGLSTQTLTVTITSYEEVTITLTEAPKCLITAMAPPTQVQTVTATEVANPPGRVCTTIGTAIAVPTILVVALGMVGGAYLWLLLKKRRDSSRYGTATTNRFSLMGGSNENSSTPTPCSIPQGNGGGGGGGDIDAAREGIMAPPPSLVSRAGGPFADPTLPLDYNDTSASTAHGIQVRRDASTFQSQRSSVVSSLSPTVPQSSSSMDLFQGAQPNTGIATRSNSIATVLSETTNGQAYRPGRAFVPMNDGEFVGFDNGNYDSGRTRFPMQLRTVVYAPPANVNDDVGPVIRPAQTAPLRPIEIVGSSHSSRRASMVDEQEFTNSHSSVCAPTTQGPARLVEVEGSAVLSRFPSGAKGNDEGSGSKNNNEEASQTLGKGTPFELSADSPAPELDTDKAVFAPNK</sequence>
<accession>A0AAE8MZ18</accession>
<evidence type="ECO:0008006" key="5">
    <source>
        <dbReference type="Google" id="ProtNLM"/>
    </source>
</evidence>
<dbReference type="AlphaFoldDB" id="A0AAE8MZ18"/>
<feature type="compositionally biased region" description="Gly residues" evidence="1">
    <location>
        <begin position="186"/>
        <end position="195"/>
    </location>
</feature>
<feature type="compositionally biased region" description="Polar residues" evidence="1">
    <location>
        <begin position="10"/>
        <end position="21"/>
    </location>
</feature>
<keyword evidence="2" id="KW-0812">Transmembrane</keyword>
<feature type="compositionally biased region" description="Polar residues" evidence="1">
    <location>
        <begin position="168"/>
        <end position="185"/>
    </location>
</feature>
<feature type="region of interest" description="Disordered" evidence="1">
    <location>
        <begin position="413"/>
        <end position="466"/>
    </location>
</feature>
<protein>
    <recommendedName>
        <fullName evidence="5">Transmembrane protein</fullName>
    </recommendedName>
</protein>
<keyword evidence="2" id="KW-1133">Transmembrane helix</keyword>
<proteinExistence type="predicted"/>
<dbReference type="EMBL" id="ONZQ02000006">
    <property type="protein sequence ID" value="SPO02063.1"/>
    <property type="molecule type" value="Genomic_DNA"/>
</dbReference>
<evidence type="ECO:0000256" key="2">
    <source>
        <dbReference type="SAM" id="Phobius"/>
    </source>
</evidence>
<feature type="transmembrane region" description="Helical" evidence="2">
    <location>
        <begin position="126"/>
        <end position="148"/>
    </location>
</feature>
<feature type="compositionally biased region" description="Polar residues" evidence="1">
    <location>
        <begin position="424"/>
        <end position="439"/>
    </location>
</feature>
<dbReference type="Proteomes" id="UP001187682">
    <property type="component" value="Unassembled WGS sequence"/>
</dbReference>
<comment type="caution">
    <text evidence="3">The sequence shown here is derived from an EMBL/GenBank/DDBJ whole genome shotgun (WGS) entry which is preliminary data.</text>
</comment>
<name>A0AAE8MZ18_9PEZI</name>
<keyword evidence="2" id="KW-0472">Membrane</keyword>
<reference evidence="3" key="1">
    <citation type="submission" date="2018-03" db="EMBL/GenBank/DDBJ databases">
        <authorList>
            <person name="Guldener U."/>
        </authorList>
    </citation>
    <scope>NUCLEOTIDE SEQUENCE</scope>
</reference>
<feature type="region of interest" description="Disordered" evidence="1">
    <location>
        <begin position="1"/>
        <end position="21"/>
    </location>
</feature>